<accession>U5NIB6</accession>
<dbReference type="Gene3D" id="2.40.50.40">
    <property type="match status" value="1"/>
</dbReference>
<dbReference type="GeneID" id="65099362"/>
<dbReference type="KEGG" id="vg:65099362"/>
<proteinExistence type="predicted"/>
<organism evidence="2 3">
    <name type="scientific">Retroperitoneal fibromatosis-associated herpesvirus</name>
    <dbReference type="NCBI Taxonomy" id="111469"/>
    <lineage>
        <taxon>Viruses</taxon>
        <taxon>Duplodnaviria</taxon>
        <taxon>Heunggongvirae</taxon>
        <taxon>Peploviricota</taxon>
        <taxon>Herviviricetes</taxon>
        <taxon>Herpesvirales</taxon>
        <taxon>Orthoherpesviridae</taxon>
        <taxon>Gammaherpesvirinae</taxon>
        <taxon>Rhadinovirus</taxon>
        <taxon>Rhadinovirus macacinegamma8</taxon>
        <taxon>Macacine gammaherpesvirus 8</taxon>
    </lineage>
</organism>
<dbReference type="Proteomes" id="UP000134372">
    <property type="component" value="Segment"/>
</dbReference>
<protein>
    <submittedName>
        <fullName evidence="2">RF4.1</fullName>
    </submittedName>
</protein>
<dbReference type="RefSeq" id="YP_010084376.1">
    <property type="nucleotide sequence ID" value="NC_055135.1"/>
</dbReference>
<dbReference type="GO" id="GO:0005576">
    <property type="term" value="C:extracellular region"/>
    <property type="evidence" value="ECO:0007669"/>
    <property type="project" value="InterPro"/>
</dbReference>
<feature type="domain" description="Chemokine interleukin-8-like" evidence="1">
    <location>
        <begin position="30"/>
        <end position="88"/>
    </location>
</feature>
<dbReference type="EMBL" id="KF703446">
    <property type="protein sequence ID" value="AGY30695.1"/>
    <property type="molecule type" value="Genomic_DNA"/>
</dbReference>
<dbReference type="Pfam" id="PF00048">
    <property type="entry name" value="IL8"/>
    <property type="match status" value="1"/>
</dbReference>
<reference evidence="2 3" key="1">
    <citation type="journal article" date="2013" name="J. Virol.">
        <title>Next-Generation Sequence Analysis of the Genome of RFHVMn, the Macaque Homolog of Kaposi's Sarcoma (KS)-Associated Herpesvirus, from a KS-Like Tumor of a Pig-Tailed Macaque.</title>
        <authorList>
            <person name="Bruce A.G."/>
            <person name="Ryan J.T."/>
            <person name="Thomas M.J."/>
            <person name="Peng X."/>
            <person name="Grundhoff A."/>
            <person name="Tsai C.C."/>
            <person name="Rose T.M."/>
        </authorList>
    </citation>
    <scope>NUCLEOTIDE SEQUENCE [LARGE SCALE GENOMIC DNA]</scope>
    <source>
        <strain evidence="2">RFHVMnM78114</strain>
    </source>
</reference>
<dbReference type="InterPro" id="IPR001811">
    <property type="entry name" value="Chemokine_IL8-like_dom"/>
</dbReference>
<dbReference type="GO" id="GO:0008009">
    <property type="term" value="F:chemokine activity"/>
    <property type="evidence" value="ECO:0007669"/>
    <property type="project" value="InterPro"/>
</dbReference>
<evidence type="ECO:0000313" key="2">
    <source>
        <dbReference type="EMBL" id="AGY30695.1"/>
    </source>
</evidence>
<sequence length="102" mass="11605">MWRGLLLLCLVVGDWLCGFCAASGPATLVASDCCEAARRVRLPVRSLAGWYWTSKVYCRRQAVIFLTRPGRKVCAWPDARTRRLMARVPELSFQEKMARART</sequence>
<evidence type="ECO:0000259" key="1">
    <source>
        <dbReference type="SMART" id="SM00199"/>
    </source>
</evidence>
<name>U5NIB6_9GAMA</name>
<dbReference type="InterPro" id="IPR036048">
    <property type="entry name" value="Interleukin_8-like_sf"/>
</dbReference>
<dbReference type="GO" id="GO:0006955">
    <property type="term" value="P:immune response"/>
    <property type="evidence" value="ECO:0007669"/>
    <property type="project" value="InterPro"/>
</dbReference>
<dbReference type="SMART" id="SM00199">
    <property type="entry name" value="SCY"/>
    <property type="match status" value="1"/>
</dbReference>
<evidence type="ECO:0000313" key="3">
    <source>
        <dbReference type="Proteomes" id="UP000134372"/>
    </source>
</evidence>
<keyword evidence="3" id="KW-1185">Reference proteome</keyword>
<dbReference type="SUPFAM" id="SSF54117">
    <property type="entry name" value="Interleukin 8-like chemokines"/>
    <property type="match status" value="1"/>
</dbReference>